<feature type="transmembrane region" description="Helical" evidence="6">
    <location>
        <begin position="180"/>
        <end position="201"/>
    </location>
</feature>
<dbReference type="EMBL" id="PIOD01000020">
    <property type="protein sequence ID" value="RDW16174.1"/>
    <property type="molecule type" value="Genomic_DNA"/>
</dbReference>
<dbReference type="PANTHER" id="PTHR30086">
    <property type="entry name" value="ARGININE EXPORTER PROTEIN ARGO"/>
    <property type="match status" value="1"/>
</dbReference>
<evidence type="ECO:0000313" key="7">
    <source>
        <dbReference type="EMBL" id="RDW16174.1"/>
    </source>
</evidence>
<reference evidence="8" key="1">
    <citation type="submission" date="2017-11" db="EMBL/GenBank/DDBJ databases">
        <authorList>
            <person name="Zhu W."/>
        </authorList>
    </citation>
    <scope>NUCLEOTIDE SEQUENCE [LARGE SCALE GENOMIC DNA]</scope>
    <source>
        <strain evidence="8">CAU 1051</strain>
    </source>
</reference>
<evidence type="ECO:0000256" key="4">
    <source>
        <dbReference type="ARBA" id="ARBA00022989"/>
    </source>
</evidence>
<dbReference type="GO" id="GO:0005886">
    <property type="term" value="C:plasma membrane"/>
    <property type="evidence" value="ECO:0007669"/>
    <property type="project" value="UniProtKB-SubCell"/>
</dbReference>
<gene>
    <name evidence="7" type="ORF">CWR45_14955</name>
</gene>
<feature type="transmembrane region" description="Helical" evidence="6">
    <location>
        <begin position="6"/>
        <end position="27"/>
    </location>
</feature>
<dbReference type="Proteomes" id="UP000256520">
    <property type="component" value="Unassembled WGS sequence"/>
</dbReference>
<protein>
    <recommendedName>
        <fullName evidence="9">Lysine transporter LysE</fullName>
    </recommendedName>
</protein>
<keyword evidence="3 6" id="KW-0812">Transmembrane</keyword>
<sequence length="211" mass="23165">MIAALFTYILLGLALSLTPGAMTVQMVKQALRNGFLSGWFVGLGGMTIDLTLITLIYFGFSHFLTHPIVETVMWLVGFVFLLILGIDSLKESGKPVDFSGTAPKRSLLKAFSSGFFMAISPANIVFWVGIFGPLLVSSLNNVNGVHFSVVAAGILVGILIHDIGLMSIIHYTRRFVNQMILKWVSIIAAILLFGFSIYFGYEFITQLLSYL</sequence>
<dbReference type="RefSeq" id="WP_115750677.1">
    <property type="nucleotide sequence ID" value="NZ_PIOD01000020.1"/>
</dbReference>
<evidence type="ECO:0000256" key="2">
    <source>
        <dbReference type="ARBA" id="ARBA00022475"/>
    </source>
</evidence>
<keyword evidence="5 6" id="KW-0472">Membrane</keyword>
<organism evidence="7 8">
    <name type="scientific">Oceanobacillus chungangensis</name>
    <dbReference type="NCBI Taxonomy" id="1229152"/>
    <lineage>
        <taxon>Bacteria</taxon>
        <taxon>Bacillati</taxon>
        <taxon>Bacillota</taxon>
        <taxon>Bacilli</taxon>
        <taxon>Bacillales</taxon>
        <taxon>Bacillaceae</taxon>
        <taxon>Oceanobacillus</taxon>
    </lineage>
</organism>
<dbReference type="GO" id="GO:0015171">
    <property type="term" value="F:amino acid transmembrane transporter activity"/>
    <property type="evidence" value="ECO:0007669"/>
    <property type="project" value="TreeGrafter"/>
</dbReference>
<evidence type="ECO:0000256" key="3">
    <source>
        <dbReference type="ARBA" id="ARBA00022692"/>
    </source>
</evidence>
<feature type="transmembrane region" description="Helical" evidence="6">
    <location>
        <begin position="39"/>
        <end position="60"/>
    </location>
</feature>
<evidence type="ECO:0000256" key="1">
    <source>
        <dbReference type="ARBA" id="ARBA00004651"/>
    </source>
</evidence>
<comment type="caution">
    <text evidence="7">The sequence shown here is derived from an EMBL/GenBank/DDBJ whole genome shotgun (WGS) entry which is preliminary data.</text>
</comment>
<dbReference type="AlphaFoldDB" id="A0A3D8PJF1"/>
<dbReference type="Pfam" id="PF01810">
    <property type="entry name" value="LysE"/>
    <property type="match status" value="1"/>
</dbReference>
<comment type="subcellular location">
    <subcellularLocation>
        <location evidence="1">Cell membrane</location>
        <topology evidence="1">Multi-pass membrane protein</topology>
    </subcellularLocation>
</comment>
<name>A0A3D8PJF1_9BACI</name>
<evidence type="ECO:0000256" key="6">
    <source>
        <dbReference type="SAM" id="Phobius"/>
    </source>
</evidence>
<dbReference type="InterPro" id="IPR001123">
    <property type="entry name" value="LeuE-type"/>
</dbReference>
<feature type="transmembrane region" description="Helical" evidence="6">
    <location>
        <begin position="72"/>
        <end position="89"/>
    </location>
</feature>
<keyword evidence="4 6" id="KW-1133">Transmembrane helix</keyword>
<proteinExistence type="predicted"/>
<keyword evidence="2" id="KW-1003">Cell membrane</keyword>
<accession>A0A3D8PJF1</accession>
<feature type="transmembrane region" description="Helical" evidence="6">
    <location>
        <begin position="110"/>
        <end position="135"/>
    </location>
</feature>
<evidence type="ECO:0000313" key="8">
    <source>
        <dbReference type="Proteomes" id="UP000256520"/>
    </source>
</evidence>
<keyword evidence="8" id="KW-1185">Reference proteome</keyword>
<feature type="transmembrane region" description="Helical" evidence="6">
    <location>
        <begin position="147"/>
        <end position="168"/>
    </location>
</feature>
<evidence type="ECO:0000256" key="5">
    <source>
        <dbReference type="ARBA" id="ARBA00023136"/>
    </source>
</evidence>
<dbReference type="PANTHER" id="PTHR30086:SF6">
    <property type="entry name" value="AMINO ACID EFFLUX PROTEIN YCGF-RELATED"/>
    <property type="match status" value="1"/>
</dbReference>
<evidence type="ECO:0008006" key="9">
    <source>
        <dbReference type="Google" id="ProtNLM"/>
    </source>
</evidence>
<dbReference type="OrthoDB" id="7874789at2"/>